<keyword evidence="2" id="KW-1185">Reference proteome</keyword>
<dbReference type="CDD" id="cd13440">
    <property type="entry name" value="CamS_repeat_2"/>
    <property type="match status" value="1"/>
</dbReference>
<dbReference type="Proteomes" id="UP000076935">
    <property type="component" value="Unassembled WGS sequence"/>
</dbReference>
<dbReference type="Pfam" id="PF07537">
    <property type="entry name" value="CamS"/>
    <property type="match status" value="1"/>
</dbReference>
<dbReference type="PIRSF" id="PIRSF012509">
    <property type="entry name" value="CamS"/>
    <property type="match status" value="1"/>
</dbReference>
<sequence length="377" mass="42449">MLLVTGCAPALQNKDEVTQGNGEEQTAIIPSYQISENFYRTIVPFEEGKARGMIVSNLNTRYDIVEFETGLMRIAQENFSPETHFFRDGQTLEADVVRSWLSRKYTDAQLAEKEMTAEENLGLNPIDTGEGSVDERNERAPIYLAHIMEQNYLTKKEDNSLQLDGVVIGLALNSVHYYQKEQYGAEYEFTIPDETIEEEGKKIAAQVAARLRAMDKTKNVPVTIALFQQAPKNSVTAGNFIAYTHLDAGETETNDWKNINEEYVLFPSTAAEEAHREDATYFLNFKQDMEKYFDNFNGVIGRALYSGGELSSLKIEIPIQFYGKAEAIGFTQFVTGLVMDHFPAYIPIEVSITSMNGTEALIVKAANAEEPYVHIYE</sequence>
<evidence type="ECO:0008006" key="3">
    <source>
        <dbReference type="Google" id="ProtNLM"/>
    </source>
</evidence>
<evidence type="ECO:0000313" key="2">
    <source>
        <dbReference type="Proteomes" id="UP000076935"/>
    </source>
</evidence>
<protein>
    <recommendedName>
        <fullName evidence="3">CamS family sex pheromone protein</fullName>
    </recommendedName>
</protein>
<dbReference type="AlphaFoldDB" id="A0A177LB68"/>
<dbReference type="STRING" id="29332.AWH48_12985"/>
<reference evidence="1 2" key="1">
    <citation type="submission" date="2016-01" db="EMBL/GenBank/DDBJ databases">
        <title>Investigation of taxonomic status of Bacillus aminovorans.</title>
        <authorList>
            <person name="Verma A."/>
            <person name="Pal Y."/>
            <person name="Krishnamurthi S."/>
        </authorList>
    </citation>
    <scope>NUCLEOTIDE SEQUENCE [LARGE SCALE GENOMIC DNA]</scope>
    <source>
        <strain evidence="1 2">DSM 1314</strain>
    </source>
</reference>
<gene>
    <name evidence="1" type="ORF">AWH49_09775</name>
</gene>
<accession>A0A177LB68</accession>
<comment type="caution">
    <text evidence="1">The sequence shown here is derived from an EMBL/GenBank/DDBJ whole genome shotgun (WGS) entry which is preliminary data.</text>
</comment>
<dbReference type="EMBL" id="LQWY01000007">
    <property type="protein sequence ID" value="OAH62532.1"/>
    <property type="molecule type" value="Genomic_DNA"/>
</dbReference>
<name>A0A177LB68_9BACI</name>
<dbReference type="InterPro" id="IPR011426">
    <property type="entry name" value="CamS"/>
</dbReference>
<dbReference type="CDD" id="cd13441">
    <property type="entry name" value="CamS_repeat_1"/>
    <property type="match status" value="1"/>
</dbReference>
<organism evidence="1 2">
    <name type="scientific">Domibacillus aminovorans</name>
    <dbReference type="NCBI Taxonomy" id="29332"/>
    <lineage>
        <taxon>Bacteria</taxon>
        <taxon>Bacillati</taxon>
        <taxon>Bacillota</taxon>
        <taxon>Bacilli</taxon>
        <taxon>Bacillales</taxon>
        <taxon>Bacillaceae</taxon>
        <taxon>Domibacillus</taxon>
    </lineage>
</organism>
<dbReference type="Gene3D" id="3.10.570.10">
    <property type="entry name" value="sex pheromone staph- cam373 precursor domain"/>
    <property type="match status" value="1"/>
</dbReference>
<evidence type="ECO:0000313" key="1">
    <source>
        <dbReference type="EMBL" id="OAH62532.1"/>
    </source>
</evidence>
<proteinExistence type="predicted"/>